<dbReference type="OrthoDB" id="4803293at2759"/>
<organism evidence="1 2">
    <name type="scientific">Plectosphaerella cucumerina</name>
    <dbReference type="NCBI Taxonomy" id="40658"/>
    <lineage>
        <taxon>Eukaryota</taxon>
        <taxon>Fungi</taxon>
        <taxon>Dikarya</taxon>
        <taxon>Ascomycota</taxon>
        <taxon>Pezizomycotina</taxon>
        <taxon>Sordariomycetes</taxon>
        <taxon>Hypocreomycetidae</taxon>
        <taxon>Glomerellales</taxon>
        <taxon>Plectosphaerellaceae</taxon>
        <taxon>Plectosphaerella</taxon>
    </lineage>
</organism>
<evidence type="ECO:0000313" key="2">
    <source>
        <dbReference type="Proteomes" id="UP000813385"/>
    </source>
</evidence>
<comment type="caution">
    <text evidence="1">The sequence shown here is derived from an EMBL/GenBank/DDBJ whole genome shotgun (WGS) entry which is preliminary data.</text>
</comment>
<evidence type="ECO:0000313" key="1">
    <source>
        <dbReference type="EMBL" id="KAH7358645.1"/>
    </source>
</evidence>
<dbReference type="EMBL" id="JAGPXD010000004">
    <property type="protein sequence ID" value="KAH7358645.1"/>
    <property type="molecule type" value="Genomic_DNA"/>
</dbReference>
<proteinExistence type="predicted"/>
<reference evidence="1" key="1">
    <citation type="journal article" date="2021" name="Nat. Commun.">
        <title>Genetic determinants of endophytism in the Arabidopsis root mycobiome.</title>
        <authorList>
            <person name="Mesny F."/>
            <person name="Miyauchi S."/>
            <person name="Thiergart T."/>
            <person name="Pickel B."/>
            <person name="Atanasova L."/>
            <person name="Karlsson M."/>
            <person name="Huettel B."/>
            <person name="Barry K.W."/>
            <person name="Haridas S."/>
            <person name="Chen C."/>
            <person name="Bauer D."/>
            <person name="Andreopoulos W."/>
            <person name="Pangilinan J."/>
            <person name="LaButti K."/>
            <person name="Riley R."/>
            <person name="Lipzen A."/>
            <person name="Clum A."/>
            <person name="Drula E."/>
            <person name="Henrissat B."/>
            <person name="Kohler A."/>
            <person name="Grigoriev I.V."/>
            <person name="Martin F.M."/>
            <person name="Hacquard S."/>
        </authorList>
    </citation>
    <scope>NUCLEOTIDE SEQUENCE</scope>
    <source>
        <strain evidence="1">MPI-CAGE-AT-0016</strain>
    </source>
</reference>
<protein>
    <submittedName>
        <fullName evidence="1">Uncharacterized protein</fullName>
    </submittedName>
</protein>
<sequence>MNPYDPPPCKTIGSHNFTVLMDRAITSQGHTLHDWLRHFLDFGSFCHLDTNHDHCWGADIVRVSYDDDELFARAVRAIRRLMLVSISWQHARWVQRDIEEKNHPPEPLPVERDFSATHSPSNAPLYAEWYREMIRQHTDASPPGHRVTLPDIVAAELRWMHHNIVIEDRAALDGADPAAAWLYQHERAKKLNLVISARGGFFVYLDQEAIERLAQVPDDEAVWASMTLDEQIVLAWGNWVKIIDVEGRIDSDDSEDEGLEQGISDEPRNRRRLRLANWFPFLVEQADRDMATMSFEPQGDESGTLDLEWRLSPKTGIYLPGKEERFKAGCERVNDPAKARLPGFWCTAP</sequence>
<accession>A0A8K0TB59</accession>
<dbReference type="Proteomes" id="UP000813385">
    <property type="component" value="Unassembled WGS sequence"/>
</dbReference>
<dbReference type="AlphaFoldDB" id="A0A8K0TB59"/>
<name>A0A8K0TB59_9PEZI</name>
<gene>
    <name evidence="1" type="ORF">B0T11DRAFT_284903</name>
</gene>
<keyword evidence="2" id="KW-1185">Reference proteome</keyword>